<evidence type="ECO:0000256" key="12">
    <source>
        <dbReference type="ARBA" id="ARBA00045588"/>
    </source>
</evidence>
<dbReference type="GO" id="GO:0012505">
    <property type="term" value="C:endomembrane system"/>
    <property type="evidence" value="ECO:0007669"/>
    <property type="project" value="UniProtKB-SubCell"/>
</dbReference>
<proteinExistence type="inferred from homology"/>
<keyword evidence="10 13" id="KW-0472">Membrane</keyword>
<keyword evidence="4" id="KW-0813">Transport</keyword>
<keyword evidence="6 13" id="KW-0812">Transmembrane</keyword>
<comment type="function">
    <text evidence="12">Carrier protein involved in proton-driven auxin influx. Mediates the formation of auxin gradient from developing leaves (site of auxin biosynthesis) to tips by contributing to the loading of auxin in vascular tissues and facilitating acropetal (base to tip) auxin transport within inner tissues of the root apex, and basipetal (tip to base) auxin transport within outer tissues of the root apex. May be involved in lateral roots and nodules formation.</text>
</comment>
<keyword evidence="5" id="KW-1003">Cell membrane</keyword>
<dbReference type="GO" id="GO:0009734">
    <property type="term" value="P:auxin-activated signaling pathway"/>
    <property type="evidence" value="ECO:0007669"/>
    <property type="project" value="UniProtKB-KW"/>
</dbReference>
<evidence type="ECO:0000256" key="3">
    <source>
        <dbReference type="ARBA" id="ARBA00005590"/>
    </source>
</evidence>
<reference evidence="15 16" key="1">
    <citation type="submission" date="2024-01" db="EMBL/GenBank/DDBJ databases">
        <title>The genomes of 5 underutilized Papilionoideae crops provide insights into root nodulation and disease resistanc.</title>
        <authorList>
            <person name="Jiang F."/>
        </authorList>
    </citation>
    <scope>NUCLEOTIDE SEQUENCE [LARGE SCALE GENOMIC DNA]</scope>
    <source>
        <strain evidence="15">LVBAO_FW01</strain>
        <tissue evidence="15">Leaves</tissue>
    </source>
</reference>
<keyword evidence="7" id="KW-0769">Symport</keyword>
<gene>
    <name evidence="15" type="ORF">VNO77_11027</name>
</gene>
<feature type="transmembrane region" description="Helical" evidence="13">
    <location>
        <begin position="90"/>
        <end position="111"/>
    </location>
</feature>
<evidence type="ECO:0000256" key="1">
    <source>
        <dbReference type="ARBA" id="ARBA00004127"/>
    </source>
</evidence>
<dbReference type="InterPro" id="IPR013057">
    <property type="entry name" value="AA_transpt_TM"/>
</dbReference>
<comment type="caution">
    <text evidence="15">The sequence shown here is derived from an EMBL/GenBank/DDBJ whole genome shotgun (WGS) entry which is preliminary data.</text>
</comment>
<evidence type="ECO:0000256" key="5">
    <source>
        <dbReference type="ARBA" id="ARBA00022475"/>
    </source>
</evidence>
<name>A0AAN9MBI9_CANGL</name>
<dbReference type="Proteomes" id="UP001367508">
    <property type="component" value="Unassembled WGS sequence"/>
</dbReference>
<evidence type="ECO:0000313" key="15">
    <source>
        <dbReference type="EMBL" id="KAK7351511.1"/>
    </source>
</evidence>
<evidence type="ECO:0000256" key="4">
    <source>
        <dbReference type="ARBA" id="ARBA00022448"/>
    </source>
</evidence>
<evidence type="ECO:0000256" key="6">
    <source>
        <dbReference type="ARBA" id="ARBA00022692"/>
    </source>
</evidence>
<dbReference type="GO" id="GO:0015293">
    <property type="term" value="F:symporter activity"/>
    <property type="evidence" value="ECO:0007669"/>
    <property type="project" value="UniProtKB-KW"/>
</dbReference>
<evidence type="ECO:0000256" key="11">
    <source>
        <dbReference type="ARBA" id="ARBA00023294"/>
    </source>
</evidence>
<evidence type="ECO:0000256" key="9">
    <source>
        <dbReference type="ARBA" id="ARBA00022989"/>
    </source>
</evidence>
<protein>
    <recommendedName>
        <fullName evidence="14">Amino acid transporter transmembrane domain-containing protein</fullName>
    </recommendedName>
</protein>
<dbReference type="EMBL" id="JAYMYQ010000002">
    <property type="protein sequence ID" value="KAK7351511.1"/>
    <property type="molecule type" value="Genomic_DNA"/>
</dbReference>
<evidence type="ECO:0000256" key="10">
    <source>
        <dbReference type="ARBA" id="ARBA00023136"/>
    </source>
</evidence>
<dbReference type="GO" id="GO:0005886">
    <property type="term" value="C:plasma membrane"/>
    <property type="evidence" value="ECO:0007669"/>
    <property type="project" value="UniProtKB-SubCell"/>
</dbReference>
<feature type="transmembrane region" description="Helical" evidence="13">
    <location>
        <begin position="461"/>
        <end position="484"/>
    </location>
</feature>
<evidence type="ECO:0000256" key="13">
    <source>
        <dbReference type="SAM" id="Phobius"/>
    </source>
</evidence>
<feature type="domain" description="Amino acid transporter transmembrane" evidence="14">
    <location>
        <begin position="59"/>
        <end position="488"/>
    </location>
</feature>
<feature type="transmembrane region" description="Helical" evidence="13">
    <location>
        <begin position="431"/>
        <end position="449"/>
    </location>
</feature>
<dbReference type="PANTHER" id="PTHR48017">
    <property type="entry name" value="OS05G0424000 PROTEIN-RELATED"/>
    <property type="match status" value="1"/>
</dbReference>
<evidence type="ECO:0000259" key="14">
    <source>
        <dbReference type="Pfam" id="PF01490"/>
    </source>
</evidence>
<dbReference type="Pfam" id="PF01490">
    <property type="entry name" value="Aa_trans"/>
    <property type="match status" value="1"/>
</dbReference>
<organism evidence="15 16">
    <name type="scientific">Canavalia gladiata</name>
    <name type="common">Sword bean</name>
    <name type="synonym">Dolichos gladiatus</name>
    <dbReference type="NCBI Taxonomy" id="3824"/>
    <lineage>
        <taxon>Eukaryota</taxon>
        <taxon>Viridiplantae</taxon>
        <taxon>Streptophyta</taxon>
        <taxon>Embryophyta</taxon>
        <taxon>Tracheophyta</taxon>
        <taxon>Spermatophyta</taxon>
        <taxon>Magnoliopsida</taxon>
        <taxon>eudicotyledons</taxon>
        <taxon>Gunneridae</taxon>
        <taxon>Pentapetalae</taxon>
        <taxon>rosids</taxon>
        <taxon>fabids</taxon>
        <taxon>Fabales</taxon>
        <taxon>Fabaceae</taxon>
        <taxon>Papilionoideae</taxon>
        <taxon>50 kb inversion clade</taxon>
        <taxon>NPAAA clade</taxon>
        <taxon>indigoferoid/millettioid clade</taxon>
        <taxon>Phaseoleae</taxon>
        <taxon>Canavalia</taxon>
    </lineage>
</organism>
<keyword evidence="11" id="KW-0927">Auxin signaling pathway</keyword>
<keyword evidence="8" id="KW-0029">Amino-acid transport</keyword>
<feature type="transmembrane region" description="Helical" evidence="13">
    <location>
        <begin position="345"/>
        <end position="367"/>
    </location>
</feature>
<dbReference type="AlphaFoldDB" id="A0AAN9MBI9"/>
<feature type="transmembrane region" description="Helical" evidence="13">
    <location>
        <begin position="62"/>
        <end position="84"/>
    </location>
</feature>
<evidence type="ECO:0000313" key="16">
    <source>
        <dbReference type="Proteomes" id="UP001367508"/>
    </source>
</evidence>
<feature type="transmembrane region" description="Helical" evidence="13">
    <location>
        <begin position="264"/>
        <end position="285"/>
    </location>
</feature>
<evidence type="ECO:0000256" key="2">
    <source>
        <dbReference type="ARBA" id="ARBA00004236"/>
    </source>
</evidence>
<evidence type="ECO:0000256" key="8">
    <source>
        <dbReference type="ARBA" id="ARBA00022970"/>
    </source>
</evidence>
<feature type="transmembrane region" description="Helical" evidence="13">
    <location>
        <begin position="408"/>
        <end position="425"/>
    </location>
</feature>
<evidence type="ECO:0000256" key="7">
    <source>
        <dbReference type="ARBA" id="ARBA00022847"/>
    </source>
</evidence>
<feature type="transmembrane region" description="Helical" evidence="13">
    <location>
        <begin position="213"/>
        <end position="240"/>
    </location>
</feature>
<sequence>MSQRKQAFRYRKSTEQYSLKKLPASFIELLLSSRDRNMDIEAGRESRAEVDDDGRIKRTGNVLTATTHIVTVVVGAGVLALAWAMAQLGWIAGIGAMIIFASISIYTYNLIADCYRYPDPVSGKRNYTYMQAVDAYLGGTMHVFCGMVLYGKLAGVTVGYTITTSTSLVAIKKAICFHKKGHQAFCKFSNNPYMIGFGIVQILLSQISNFHKLTWLSTIAAITSFGYAFIGSGLSLAIVVSGKGEPTSIFGSKVGPELSEAEKVWRVFSALGNIALACSFATVIYDIMDTLKSYPPENKQMKKANMLGITAMTILFLLCGGLGYAAFGDHTPGNILTGFGFYEPYWLVALGNVCIIIHMIGAFQVMAQPLFRVIEMGANMKWPRSDFINKEYPTKICSLTFNISLFRLIWRTVYVIVATVVAMAMPFFNQFLALLGAIGFWPLIVFFPIQMHIAQKRIKVLSLKWCVLQVLSFACFLVTATAAVGSVHEISLNIKKYKLFMYKQ</sequence>
<comment type="similarity">
    <text evidence="3">Belongs to the amino acid/polyamine transporter 2 family. Amino acid/auxin permease (AAAP) (TC 2.A.18.1) subfamily.</text>
</comment>
<accession>A0AAN9MBI9</accession>
<keyword evidence="16" id="KW-1185">Reference proteome</keyword>
<feature type="transmembrane region" description="Helical" evidence="13">
    <location>
        <begin position="306"/>
        <end position="325"/>
    </location>
</feature>
<keyword evidence="9 13" id="KW-1133">Transmembrane helix</keyword>
<dbReference type="GO" id="GO:0006865">
    <property type="term" value="P:amino acid transport"/>
    <property type="evidence" value="ECO:0007669"/>
    <property type="project" value="UniProtKB-KW"/>
</dbReference>
<comment type="subcellular location">
    <subcellularLocation>
        <location evidence="2">Cell membrane</location>
    </subcellularLocation>
    <subcellularLocation>
        <location evidence="1">Endomembrane system</location>
        <topology evidence="1">Multi-pass membrane protein</topology>
    </subcellularLocation>
</comment>